<evidence type="ECO:0000256" key="1">
    <source>
        <dbReference type="SAM" id="Phobius"/>
    </source>
</evidence>
<comment type="caution">
    <text evidence="3">The sequence shown here is derived from an EMBL/GenBank/DDBJ whole genome shotgun (WGS) entry which is preliminary data.</text>
</comment>
<accession>A0A1J4K8F0</accession>
<feature type="chain" id="PRO_5009630197" evidence="2">
    <location>
        <begin position="23"/>
        <end position="1251"/>
    </location>
</feature>
<evidence type="ECO:0000313" key="4">
    <source>
        <dbReference type="Proteomes" id="UP000179807"/>
    </source>
</evidence>
<keyword evidence="1" id="KW-0812">Transmembrane</keyword>
<organism evidence="3 4">
    <name type="scientific">Tritrichomonas foetus</name>
    <dbReference type="NCBI Taxonomy" id="1144522"/>
    <lineage>
        <taxon>Eukaryota</taxon>
        <taxon>Metamonada</taxon>
        <taxon>Parabasalia</taxon>
        <taxon>Tritrichomonadida</taxon>
        <taxon>Tritrichomonadidae</taxon>
        <taxon>Tritrichomonas</taxon>
    </lineage>
</organism>
<evidence type="ECO:0000313" key="3">
    <source>
        <dbReference type="EMBL" id="OHT07777.1"/>
    </source>
</evidence>
<feature type="transmembrane region" description="Helical" evidence="1">
    <location>
        <begin position="1197"/>
        <end position="1222"/>
    </location>
</feature>
<keyword evidence="1" id="KW-0472">Membrane</keyword>
<keyword evidence="1" id="KW-1133">Transmembrane helix</keyword>
<keyword evidence="2" id="KW-0732">Signal</keyword>
<dbReference type="GeneID" id="94838133"/>
<dbReference type="EMBL" id="MLAK01000686">
    <property type="protein sequence ID" value="OHT07777.1"/>
    <property type="molecule type" value="Genomic_DNA"/>
</dbReference>
<gene>
    <name evidence="3" type="ORF">TRFO_23882</name>
</gene>
<dbReference type="OrthoDB" id="10687346at2759"/>
<dbReference type="VEuPathDB" id="TrichDB:TRFO_23882"/>
<dbReference type="RefSeq" id="XP_068360913.1">
    <property type="nucleotide sequence ID" value="XM_068503429.1"/>
</dbReference>
<name>A0A1J4K8F0_9EUKA</name>
<dbReference type="Proteomes" id="UP000179807">
    <property type="component" value="Unassembled WGS sequence"/>
</dbReference>
<feature type="signal peptide" evidence="2">
    <location>
        <begin position="1"/>
        <end position="22"/>
    </location>
</feature>
<proteinExistence type="predicted"/>
<keyword evidence="4" id="KW-1185">Reference proteome</keyword>
<protein>
    <submittedName>
        <fullName evidence="3">Uncharacterized protein</fullName>
    </submittedName>
</protein>
<evidence type="ECO:0000256" key="2">
    <source>
        <dbReference type="SAM" id="SignalP"/>
    </source>
</evidence>
<reference evidence="3" key="1">
    <citation type="submission" date="2016-10" db="EMBL/GenBank/DDBJ databases">
        <authorList>
            <person name="Benchimol M."/>
            <person name="Almeida L.G."/>
            <person name="Vasconcelos A.T."/>
            <person name="Perreira-Neves A."/>
            <person name="Rosa I.A."/>
            <person name="Tasca T."/>
            <person name="Bogo M.R."/>
            <person name="de Souza W."/>
        </authorList>
    </citation>
    <scope>NUCLEOTIDE SEQUENCE [LARGE SCALE GENOMIC DNA]</scope>
    <source>
        <strain evidence="3">K</strain>
    </source>
</reference>
<sequence>MLFFLSQFALCVVNHIGHGVFGKKIDFTEKSDHNFDFHKYSKIDAEKADDKIEIIISDTSFSRPLNVNLDDFTKSNIIFRSKSGTQHVHLFYEGDIITKSLTFESVFVIVSKQKLKINNLILYQSPLFCAAGQISIEVAVLTSDFLSLPATFISSVEISNHFFFIDENSVQNDDNVFNADAIQEPHAKIILLGGAKQTRSTSFQRQDKNNTISSELEKITEFLNNDHNKIKNILKNYSQNIQNAALTNTSNLGSFVSAHDFIKSLKKIQKEQESQIIHINPDMPSDLNDSDSEDHDYDSLIQFSETVEPEITQIPFLTDNHFYMEDNETNSSDPNITENLGIYSFNSTLRGISIYDDYVIALLNNADSLNLSANASQEIYINTTSNLIDISYYGNNSFFFNLNFKLLLIEECIVVFNQSFDQVSDSILQEITIYHLKPITMTSATSVPYINIIPITNVQFIPDRQIAENFCMCLKSRFSTCFENKECLLYRVPDENYFIGSNASFMTSLAKSKNEIINIYVTNSLDEEYHIIDLKPSSRSGKIYNFISASNEVRTAINLHDTGLDGSTHISLTFTDIDVTTLDVKTGILSSLTLKNSPVIVEDSFSLPDFLTDLTSLTLQQKETILVTNSLELTRGTAETIGVNIILAKNAKINIAHISYFPVIFLSTNSITFSDSNIDFTIFIEDGGPSIIEIEEQTPKINPTVSLITFSSYSNLKLHMIFKLTTSLTVSFLQALPLPENLLITFQPNEAMNTLSLIMPMDTENFPSDQKQYHFENITGNIDLVLLTPETVSSFIAALARGDFFAYNLSGFAVNLLDYLTSVTLHNNYFNMVIDNITIQISRQFVYGKLRLMTNATHVINIELAEPNMTTVPPFVIETTVDNGKIFFDDSFANFSNTNLSDLISVKHGTYNITLMTNLETVPLVQVDDSIVGVLYEGGINHFNLPENFTSFRSGPELTVNITKPSIDIYQDDFLAEKVHFYGNSFYFHVFSKSLTHYFFQNASLYFEMPNNSNTFYASSLTLRNSSFVQGVAVHCDYLNSDLHSIILRSIILFFVKFHSDIYLDDPIENILILEEGIQFVQNDKKKSSHIDGPNINIHYSGNDPISFSLANNKSLNDVSIRLFLSGGDKIIKLDKSWYNVENPKKFRIIVNDLTMKLTIRVELMKLPDIEIVDSNGNLFEFQEDLYTPVFTSKLSFMIFGTLAIIIIFISAILLIAGICCYDKLSSYEENDIQALSLAELNSSSEAEYEN</sequence>
<dbReference type="AlphaFoldDB" id="A0A1J4K8F0"/>